<sequence>MQDNKKNKKFDINEETKEFEFVYKYQTPKENENILLNDIQNNKNEQNRIKNLLNTSEEIEIETLMKNSAYKTPDELEIDELSMEDKEEKTNNYDVDYLSILNKDFNNYDSMIKQNEPIIVEENKIIVNDIKREEENTKKENIIPFVINLPDQTKQKDIKIVKTLENEDKNVEIEKSTNESQKLLHSLTDKSKYTESKEKIIPFVINLPDQTNKNESQNVKSSNELEENKNDIENNIQKFVENEINKKNDIVKNLNEIKENEQKVNFEDISIDSKSYLKHFIDQVELLKKNTNYYENLIDLKVILEKETALKGLKQLKLFLKTTNLNIFSFNYLKYPNATNNINFLISLWERYSWMNDSKSNEYIILDDNSIEFLIKQIVLEFHILVYKKIGLQYLLLSDLNNYNYLIFNDVLFLNNEIRPLHSISAKNSIFSKSKNILMEIFNNINIENKESYELRKEKIILSFKKIFANKKAIKLENFDFAFFKSNLYEKFNEIFFKKINVYTLINNNEINITKLDEIIFTNFIEYWNLSTKIEKDENDNLVLNIWPIFIYSLYILFANFFKFEAEESLMLKEPNQWLIYGAPGTGKTYMLSNLIQKYNKNIDLFLHRKYLNFYSGTNYSNFIGKTKSYINEEGKTIFQFIPGDFIKMLSLAYKNPDINYVLIIEDVNKADYSNIFGEFYQLLDRNNFGNSYYYSSLNKDLINYFINEEKIDINNPKLNKFEKLFNYLGNDDWEIKLPYNFYIWATINGEDKSDKTIDATFKRKWTLKFIDFDLCPKKPNIFWNEFRRNVNEKLISIQTSGDKLLGYWYINDLIGPKSKEEVVKKAIKNKVIPYLFDLVKDKKEIFSFSEYKFNNISLINDNFNEWWAKYKNNKIHN</sequence>
<dbReference type="Proteomes" id="UP001622612">
    <property type="component" value="Chromosome"/>
</dbReference>
<dbReference type="Pfam" id="PF07728">
    <property type="entry name" value="AAA_5"/>
    <property type="match status" value="1"/>
</dbReference>
<dbReference type="PANTHER" id="PTHR37291">
    <property type="entry name" value="5-METHYLCYTOSINE-SPECIFIC RESTRICTION ENZYME B"/>
    <property type="match status" value="1"/>
</dbReference>
<protein>
    <submittedName>
        <fullName evidence="3">AAA family ATPase</fullName>
    </submittedName>
</protein>
<reference evidence="3" key="1">
    <citation type="submission" date="2021-11" db="EMBL/GenBank/DDBJ databases">
        <title>The first genome sequence of unculturable Mycoplasma faucium obtained by de novo assembly of metagenomic reads.</title>
        <authorList>
            <person name="Sabat A.J."/>
            <person name="Bathoorn E."/>
            <person name="Akkerboom V."/>
            <person name="Friedrich A.W."/>
        </authorList>
    </citation>
    <scope>NUCLEOTIDE SEQUENCE [LARGE SCALE GENOMIC DNA]</scope>
    <source>
        <strain evidence="3">UMCG-MFM1</strain>
    </source>
</reference>
<feature type="region of interest" description="Disordered" evidence="1">
    <location>
        <begin position="211"/>
        <end position="230"/>
    </location>
</feature>
<feature type="domain" description="ATPase dynein-related AAA" evidence="2">
    <location>
        <begin position="579"/>
        <end position="763"/>
    </location>
</feature>
<dbReference type="InterPro" id="IPR027417">
    <property type="entry name" value="P-loop_NTPase"/>
</dbReference>
<gene>
    <name evidence="3" type="ORF">LQ356_01150</name>
</gene>
<name>A0ABZ2TM05_9BACT</name>
<accession>A0ABZ2TM05</accession>
<dbReference type="InterPro" id="IPR011704">
    <property type="entry name" value="ATPase_dyneun-rel_AAA"/>
</dbReference>
<evidence type="ECO:0000259" key="2">
    <source>
        <dbReference type="Pfam" id="PF07728"/>
    </source>
</evidence>
<dbReference type="EMBL" id="CP088155">
    <property type="protein sequence ID" value="WYM97492.1"/>
    <property type="molecule type" value="Genomic_DNA"/>
</dbReference>
<dbReference type="Gene3D" id="3.40.50.300">
    <property type="entry name" value="P-loop containing nucleotide triphosphate hydrolases"/>
    <property type="match status" value="1"/>
</dbReference>
<organism evidence="3 4">
    <name type="scientific">Metamycoplasma faucium</name>
    <dbReference type="NCBI Taxonomy" id="56142"/>
    <lineage>
        <taxon>Bacteria</taxon>
        <taxon>Bacillati</taxon>
        <taxon>Mycoplasmatota</taxon>
        <taxon>Mycoplasmoidales</taxon>
        <taxon>Metamycoplasmataceae</taxon>
        <taxon>Metamycoplasma</taxon>
    </lineage>
</organism>
<feature type="compositionally biased region" description="Polar residues" evidence="1">
    <location>
        <begin position="211"/>
        <end position="222"/>
    </location>
</feature>
<dbReference type="InterPro" id="IPR052934">
    <property type="entry name" value="Methyl-DNA_Rec/Restrict_Enz"/>
</dbReference>
<evidence type="ECO:0000313" key="3">
    <source>
        <dbReference type="EMBL" id="WYM97492.1"/>
    </source>
</evidence>
<evidence type="ECO:0000256" key="1">
    <source>
        <dbReference type="SAM" id="MobiDB-lite"/>
    </source>
</evidence>
<dbReference type="PANTHER" id="PTHR37291:SF1">
    <property type="entry name" value="TYPE IV METHYL-DIRECTED RESTRICTION ENZYME ECOKMCRB SUBUNIT"/>
    <property type="match status" value="1"/>
</dbReference>
<proteinExistence type="predicted"/>
<dbReference type="SUPFAM" id="SSF52540">
    <property type="entry name" value="P-loop containing nucleoside triphosphate hydrolases"/>
    <property type="match status" value="2"/>
</dbReference>
<keyword evidence="4" id="KW-1185">Reference proteome</keyword>
<dbReference type="RefSeq" id="WP_405311971.1">
    <property type="nucleotide sequence ID" value="NZ_CP088155.1"/>
</dbReference>
<evidence type="ECO:0000313" key="4">
    <source>
        <dbReference type="Proteomes" id="UP001622612"/>
    </source>
</evidence>